<sequence>MDAHENYAMNDGFLAPLGTDAIEEFTPLSNTETSGSGPVTAQPPQANDVGDQLLSFSPVSDVVMTQCYHDKTAIDWGNAPRTASLLGEDRLMWQNIADAQPQETQLYVPLSNDTQHYGTVEKASVLMLSDCGSESRWEGNKVDSIDGVMSTQCYGYAIDAPIMSDTEVPSALAVPCVASKRFPRAALNVIPKGAPLEGTPQRQDPGKSVSRKRSRSARWTSFELQASDHTERTLFGDDQTRVLVAADTSVVGGNILVGVGPSTPRPRKSRASRGASAQVGELVPTRKDDIWTPPRRLRGKQSPLTAEKVPKSIFPLTSLTEQGVTATCRRRAGSAPLRHRSVAIRESEPSLRRSGSLDAYQRTQRSGDSIHARLVPVTQGGTPVSKRPSRLPVAQKGQTIVVKGDGWGEGTGSYPARVTHFDTFTFTIMALEGAPVPWTQSHVLRECCVV</sequence>
<accession>A0A7S1ANN9</accession>
<name>A0A7S1ANN9_NOCSC</name>
<proteinExistence type="predicted"/>
<feature type="region of interest" description="Disordered" evidence="1">
    <location>
        <begin position="257"/>
        <end position="280"/>
    </location>
</feature>
<protein>
    <submittedName>
        <fullName evidence="2">Uncharacterized protein</fullName>
    </submittedName>
</protein>
<dbReference type="EMBL" id="HBFQ01048571">
    <property type="protein sequence ID" value="CAD8860345.1"/>
    <property type="molecule type" value="Transcribed_RNA"/>
</dbReference>
<evidence type="ECO:0000313" key="2">
    <source>
        <dbReference type="EMBL" id="CAD8860345.1"/>
    </source>
</evidence>
<gene>
    <name evidence="2" type="ORF">NSCI0253_LOCUS34699</name>
</gene>
<feature type="region of interest" description="Disordered" evidence="1">
    <location>
        <begin position="192"/>
        <end position="217"/>
    </location>
</feature>
<reference evidence="2" key="1">
    <citation type="submission" date="2021-01" db="EMBL/GenBank/DDBJ databases">
        <authorList>
            <person name="Corre E."/>
            <person name="Pelletier E."/>
            <person name="Niang G."/>
            <person name="Scheremetjew M."/>
            <person name="Finn R."/>
            <person name="Kale V."/>
            <person name="Holt S."/>
            <person name="Cochrane G."/>
            <person name="Meng A."/>
            <person name="Brown T."/>
            <person name="Cohen L."/>
        </authorList>
    </citation>
    <scope>NUCLEOTIDE SEQUENCE</scope>
</reference>
<dbReference type="AlphaFoldDB" id="A0A7S1ANN9"/>
<organism evidence="2">
    <name type="scientific">Noctiluca scintillans</name>
    <name type="common">Sea sparkle</name>
    <name type="synonym">Red tide dinoflagellate</name>
    <dbReference type="NCBI Taxonomy" id="2966"/>
    <lineage>
        <taxon>Eukaryota</taxon>
        <taxon>Sar</taxon>
        <taxon>Alveolata</taxon>
        <taxon>Dinophyceae</taxon>
        <taxon>Noctilucales</taxon>
        <taxon>Noctilucaceae</taxon>
        <taxon>Noctiluca</taxon>
    </lineage>
</organism>
<evidence type="ECO:0000256" key="1">
    <source>
        <dbReference type="SAM" id="MobiDB-lite"/>
    </source>
</evidence>